<evidence type="ECO:0000313" key="2">
    <source>
        <dbReference type="Proteomes" id="UP000235220"/>
    </source>
</evidence>
<protein>
    <submittedName>
        <fullName evidence="3">Uncharacterized protein LOC109001440</fullName>
    </submittedName>
</protein>
<evidence type="ECO:0000313" key="3">
    <source>
        <dbReference type="RefSeq" id="XP_018834267.2"/>
    </source>
</evidence>
<dbReference type="KEGG" id="jre:109001440"/>
<dbReference type="Gramene" id="Jr04_09470_p1">
    <property type="protein sequence ID" value="cds.Jr04_09470_p1"/>
    <property type="gene ID" value="Jr04_09470"/>
</dbReference>
<dbReference type="OrthoDB" id="1939135at2759"/>
<dbReference type="Pfam" id="PF24626">
    <property type="entry name" value="SH3_Tf2-1"/>
    <property type="match status" value="1"/>
</dbReference>
<dbReference type="GeneID" id="109001440"/>
<reference evidence="3" key="1">
    <citation type="submission" date="2025-08" db="UniProtKB">
        <authorList>
            <consortium name="RefSeq"/>
        </authorList>
    </citation>
    <scope>IDENTIFICATION</scope>
    <source>
        <tissue evidence="3">Leaves</tissue>
    </source>
</reference>
<dbReference type="RefSeq" id="XP_018834267.2">
    <property type="nucleotide sequence ID" value="XM_018978722.2"/>
</dbReference>
<dbReference type="InterPro" id="IPR056924">
    <property type="entry name" value="SH3_Tf2-1"/>
</dbReference>
<dbReference type="Proteomes" id="UP000235220">
    <property type="component" value="Chromosome 4"/>
</dbReference>
<evidence type="ECO:0000259" key="1">
    <source>
        <dbReference type="Pfam" id="PF24626"/>
    </source>
</evidence>
<feature type="domain" description="Tf2-1-like SH3-like" evidence="1">
    <location>
        <begin position="9"/>
        <end position="70"/>
    </location>
</feature>
<dbReference type="AlphaFoldDB" id="A0A2I4FRJ2"/>
<name>A0A2I4FRJ2_JUGRE</name>
<sequence>MRIRGVELFLKVAPMKGIMRFGKKGKLSLKYLGPFDVLERIGAATYRLALPPQLSAIHNVFHVSLLRGYVLDPTHVLEYKPLQIREDLTYEEFLVGILAQKAQALRKKTISMVKVLWSNHREKKATWELEEDMRIKYSYLFD</sequence>
<dbReference type="PANTHER" id="PTHR46148">
    <property type="entry name" value="CHROMO DOMAIN-CONTAINING PROTEIN"/>
    <property type="match status" value="1"/>
</dbReference>
<proteinExistence type="predicted"/>
<keyword evidence="2" id="KW-1185">Reference proteome</keyword>
<organism evidence="2 3">
    <name type="scientific">Juglans regia</name>
    <name type="common">English walnut</name>
    <dbReference type="NCBI Taxonomy" id="51240"/>
    <lineage>
        <taxon>Eukaryota</taxon>
        <taxon>Viridiplantae</taxon>
        <taxon>Streptophyta</taxon>
        <taxon>Embryophyta</taxon>
        <taxon>Tracheophyta</taxon>
        <taxon>Spermatophyta</taxon>
        <taxon>Magnoliopsida</taxon>
        <taxon>eudicotyledons</taxon>
        <taxon>Gunneridae</taxon>
        <taxon>Pentapetalae</taxon>
        <taxon>rosids</taxon>
        <taxon>fabids</taxon>
        <taxon>Fagales</taxon>
        <taxon>Juglandaceae</taxon>
        <taxon>Juglans</taxon>
    </lineage>
</organism>
<dbReference type="STRING" id="51240.A0A2I4FRJ2"/>
<accession>A0A2I4FRJ2</accession>
<gene>
    <name evidence="3" type="primary">LOC109001440</name>
</gene>
<dbReference type="PANTHER" id="PTHR46148:SF60">
    <property type="entry name" value="CHROMO DOMAIN-CONTAINING PROTEIN"/>
    <property type="match status" value="1"/>
</dbReference>